<evidence type="ECO:0000256" key="5">
    <source>
        <dbReference type="SAM" id="MobiDB-lite"/>
    </source>
</evidence>
<evidence type="ECO:0000256" key="3">
    <source>
        <dbReference type="ARBA" id="ARBA00023082"/>
    </source>
</evidence>
<comment type="caution">
    <text evidence="8">The sequence shown here is derived from an EMBL/GenBank/DDBJ whole genome shotgun (WGS) entry which is preliminary data.</text>
</comment>
<keyword evidence="2" id="KW-0805">Transcription regulation</keyword>
<dbReference type="Gene3D" id="1.10.1740.10">
    <property type="match status" value="1"/>
</dbReference>
<evidence type="ECO:0000259" key="7">
    <source>
        <dbReference type="Pfam" id="PF08281"/>
    </source>
</evidence>
<evidence type="ECO:0000256" key="1">
    <source>
        <dbReference type="ARBA" id="ARBA00010641"/>
    </source>
</evidence>
<dbReference type="AlphaFoldDB" id="A0A0C2D6R3"/>
<keyword evidence="3" id="KW-0731">Sigma factor</keyword>
<sequence length="190" mass="21238">MPASEQHALLAEFEALYRAQLGFVWRSLRRFGVPDAALDDATQDVFVIVHRRFGVWDQGGSVRAWLYGVARRVASAHRRTDDRHQRKLAALPTNDAVEGLEDRLGAREQLEQIAAQIEALEPRRKQVYVLIELEGLSAPEAAEAIGCKLNTVYSRLRRARADLDAALTSAASPQHDPPHARESRSHDRTG</sequence>
<dbReference type="GO" id="GO:0003677">
    <property type="term" value="F:DNA binding"/>
    <property type="evidence" value="ECO:0007669"/>
    <property type="project" value="InterPro"/>
</dbReference>
<dbReference type="InterPro" id="IPR036388">
    <property type="entry name" value="WH-like_DNA-bd_sf"/>
</dbReference>
<comment type="similarity">
    <text evidence="1">Belongs to the sigma-70 factor family. ECF subfamily.</text>
</comment>
<name>A0A0C2D6R3_9BACT</name>
<dbReference type="Pfam" id="PF08281">
    <property type="entry name" value="Sigma70_r4_2"/>
    <property type="match status" value="1"/>
</dbReference>
<dbReference type="InterPro" id="IPR014284">
    <property type="entry name" value="RNA_pol_sigma-70_dom"/>
</dbReference>
<proteinExistence type="inferred from homology"/>
<feature type="compositionally biased region" description="Basic and acidic residues" evidence="5">
    <location>
        <begin position="176"/>
        <end position="190"/>
    </location>
</feature>
<keyword evidence="4" id="KW-0804">Transcription</keyword>
<dbReference type="InterPro" id="IPR039425">
    <property type="entry name" value="RNA_pol_sigma-70-like"/>
</dbReference>
<dbReference type="Pfam" id="PF04542">
    <property type="entry name" value="Sigma70_r2"/>
    <property type="match status" value="1"/>
</dbReference>
<dbReference type="EMBL" id="JMCC02000048">
    <property type="protein sequence ID" value="KIG15692.1"/>
    <property type="molecule type" value="Genomic_DNA"/>
</dbReference>
<dbReference type="SUPFAM" id="SSF88946">
    <property type="entry name" value="Sigma2 domain of RNA polymerase sigma factors"/>
    <property type="match status" value="1"/>
</dbReference>
<dbReference type="GO" id="GO:0016987">
    <property type="term" value="F:sigma factor activity"/>
    <property type="evidence" value="ECO:0007669"/>
    <property type="project" value="UniProtKB-KW"/>
</dbReference>
<protein>
    <submittedName>
        <fullName evidence="8">RNA polymerase ECF-subfamily sigma factor</fullName>
    </submittedName>
</protein>
<dbReference type="Proteomes" id="UP000031599">
    <property type="component" value="Unassembled WGS sequence"/>
</dbReference>
<dbReference type="NCBIfam" id="TIGR02937">
    <property type="entry name" value="sigma70-ECF"/>
    <property type="match status" value="1"/>
</dbReference>
<evidence type="ECO:0000256" key="4">
    <source>
        <dbReference type="ARBA" id="ARBA00023163"/>
    </source>
</evidence>
<dbReference type="InterPro" id="IPR013324">
    <property type="entry name" value="RNA_pol_sigma_r3/r4-like"/>
</dbReference>
<feature type="domain" description="RNA polymerase sigma-70 region 2" evidence="6">
    <location>
        <begin position="16"/>
        <end position="83"/>
    </location>
</feature>
<dbReference type="SUPFAM" id="SSF88659">
    <property type="entry name" value="Sigma3 and sigma4 domains of RNA polymerase sigma factors"/>
    <property type="match status" value="1"/>
</dbReference>
<dbReference type="InterPro" id="IPR013249">
    <property type="entry name" value="RNA_pol_sigma70_r4_t2"/>
</dbReference>
<evidence type="ECO:0000313" key="9">
    <source>
        <dbReference type="Proteomes" id="UP000031599"/>
    </source>
</evidence>
<feature type="region of interest" description="Disordered" evidence="5">
    <location>
        <begin position="165"/>
        <end position="190"/>
    </location>
</feature>
<gene>
    <name evidence="8" type="ORF">DB30_05262</name>
</gene>
<dbReference type="RefSeq" id="WP_240480271.1">
    <property type="nucleotide sequence ID" value="NZ_JMCC02000048.1"/>
</dbReference>
<organism evidence="8 9">
    <name type="scientific">Enhygromyxa salina</name>
    <dbReference type="NCBI Taxonomy" id="215803"/>
    <lineage>
        <taxon>Bacteria</taxon>
        <taxon>Pseudomonadati</taxon>
        <taxon>Myxococcota</taxon>
        <taxon>Polyangia</taxon>
        <taxon>Nannocystales</taxon>
        <taxon>Nannocystaceae</taxon>
        <taxon>Enhygromyxa</taxon>
    </lineage>
</organism>
<evidence type="ECO:0000259" key="6">
    <source>
        <dbReference type="Pfam" id="PF04542"/>
    </source>
</evidence>
<dbReference type="PANTHER" id="PTHR43133">
    <property type="entry name" value="RNA POLYMERASE ECF-TYPE SIGMA FACTO"/>
    <property type="match status" value="1"/>
</dbReference>
<evidence type="ECO:0000313" key="8">
    <source>
        <dbReference type="EMBL" id="KIG15692.1"/>
    </source>
</evidence>
<feature type="domain" description="RNA polymerase sigma factor 70 region 4 type 2" evidence="7">
    <location>
        <begin position="111"/>
        <end position="163"/>
    </location>
</feature>
<evidence type="ECO:0000256" key="2">
    <source>
        <dbReference type="ARBA" id="ARBA00023015"/>
    </source>
</evidence>
<reference evidence="8 9" key="1">
    <citation type="submission" date="2014-12" db="EMBL/GenBank/DDBJ databases">
        <title>Genome assembly of Enhygromyxa salina DSM 15201.</title>
        <authorList>
            <person name="Sharma G."/>
            <person name="Subramanian S."/>
        </authorList>
    </citation>
    <scope>NUCLEOTIDE SEQUENCE [LARGE SCALE GENOMIC DNA]</scope>
    <source>
        <strain evidence="8 9">DSM 15201</strain>
    </source>
</reference>
<dbReference type="GO" id="GO:0006352">
    <property type="term" value="P:DNA-templated transcription initiation"/>
    <property type="evidence" value="ECO:0007669"/>
    <property type="project" value="InterPro"/>
</dbReference>
<dbReference type="InterPro" id="IPR007627">
    <property type="entry name" value="RNA_pol_sigma70_r2"/>
</dbReference>
<accession>A0A0C2D6R3</accession>
<dbReference type="PANTHER" id="PTHR43133:SF63">
    <property type="entry name" value="RNA POLYMERASE SIGMA FACTOR FECI-RELATED"/>
    <property type="match status" value="1"/>
</dbReference>
<dbReference type="Gene3D" id="1.10.10.10">
    <property type="entry name" value="Winged helix-like DNA-binding domain superfamily/Winged helix DNA-binding domain"/>
    <property type="match status" value="1"/>
</dbReference>
<dbReference type="InterPro" id="IPR013325">
    <property type="entry name" value="RNA_pol_sigma_r2"/>
</dbReference>